<feature type="region of interest" description="Disordered" evidence="4">
    <location>
        <begin position="84"/>
        <end position="103"/>
    </location>
</feature>
<dbReference type="Gene3D" id="3.90.75.20">
    <property type="match status" value="1"/>
</dbReference>
<dbReference type="InterPro" id="IPR044925">
    <property type="entry name" value="His-Me_finger_sf"/>
</dbReference>
<keyword evidence="7" id="KW-1185">Reference proteome</keyword>
<evidence type="ECO:0000256" key="4">
    <source>
        <dbReference type="SAM" id="MobiDB-lite"/>
    </source>
</evidence>
<gene>
    <name evidence="6" type="ORF">J2S07_001248</name>
</gene>
<comment type="caution">
    <text evidence="6">The sequence shown here is derived from an EMBL/GenBank/DDBJ whole genome shotgun (WGS) entry which is preliminary data.</text>
</comment>
<dbReference type="Gene3D" id="3.30.730.10">
    <property type="entry name" value="AP2/ERF domain"/>
    <property type="match status" value="1"/>
</dbReference>
<evidence type="ECO:0000256" key="2">
    <source>
        <dbReference type="ARBA" id="ARBA00023125"/>
    </source>
</evidence>
<protein>
    <recommendedName>
        <fullName evidence="5">AP2/ERF domain-containing protein</fullName>
    </recommendedName>
</protein>
<evidence type="ECO:0000313" key="6">
    <source>
        <dbReference type="EMBL" id="MDQ0154944.1"/>
    </source>
</evidence>
<dbReference type="InterPro" id="IPR036955">
    <property type="entry name" value="AP2/ERF_dom_sf"/>
</dbReference>
<dbReference type="EMBL" id="JAUSTU010000004">
    <property type="protein sequence ID" value="MDQ0154944.1"/>
    <property type="molecule type" value="Genomic_DNA"/>
</dbReference>
<dbReference type="SUPFAM" id="SSF54060">
    <property type="entry name" value="His-Me finger endonucleases"/>
    <property type="match status" value="1"/>
</dbReference>
<dbReference type="Pfam" id="PF13392">
    <property type="entry name" value="HNH_3"/>
    <property type="match status" value="1"/>
</dbReference>
<dbReference type="RefSeq" id="WP_307149524.1">
    <property type="nucleotide sequence ID" value="NZ_JAUSTU010000004.1"/>
</dbReference>
<evidence type="ECO:0000259" key="5">
    <source>
        <dbReference type="PROSITE" id="PS51032"/>
    </source>
</evidence>
<reference evidence="6 7" key="1">
    <citation type="submission" date="2023-07" db="EMBL/GenBank/DDBJ databases">
        <title>Genomic Encyclopedia of Type Strains, Phase IV (KMG-IV): sequencing the most valuable type-strain genomes for metagenomic binning, comparative biology and taxonomic classification.</title>
        <authorList>
            <person name="Goeker M."/>
        </authorList>
    </citation>
    <scope>NUCLEOTIDE SEQUENCE [LARGE SCALE GENOMIC DNA]</scope>
    <source>
        <strain evidence="6 7">DSM 23948</strain>
    </source>
</reference>
<dbReference type="InterPro" id="IPR016177">
    <property type="entry name" value="DNA-bd_dom_sf"/>
</dbReference>
<organism evidence="6 7">
    <name type="scientific">Anoxybacillus andreesenii</name>
    <dbReference type="NCBI Taxonomy" id="1325932"/>
    <lineage>
        <taxon>Bacteria</taxon>
        <taxon>Bacillati</taxon>
        <taxon>Bacillota</taxon>
        <taxon>Bacilli</taxon>
        <taxon>Bacillales</taxon>
        <taxon>Anoxybacillaceae</taxon>
        <taxon>Anoxybacillus</taxon>
    </lineage>
</organism>
<evidence type="ECO:0000256" key="3">
    <source>
        <dbReference type="ARBA" id="ARBA00023163"/>
    </source>
</evidence>
<keyword evidence="2" id="KW-0238">DNA-binding</keyword>
<dbReference type="SMART" id="SM00380">
    <property type="entry name" value="AP2"/>
    <property type="match status" value="1"/>
</dbReference>
<feature type="compositionally biased region" description="Polar residues" evidence="4">
    <location>
        <begin position="84"/>
        <end position="99"/>
    </location>
</feature>
<dbReference type="SUPFAM" id="SSF54171">
    <property type="entry name" value="DNA-binding domain"/>
    <property type="match status" value="1"/>
</dbReference>
<sequence>MKEIPLSKGRVALVDDDMFDYLNQWSWFYHKNGYAMRSYRKDGRYMKDRMHRLVLNAPKGYDVDHINGNKLDNRKCNLRIATRSQNNYNKTTQSNSSSGFKGVSWSKQRNKWRARIHVNKKEIHLGFFEYAIDAALAYNEAAIKVHGEFARLNELDEVLVG</sequence>
<accession>A0ABT9V1W4</accession>
<name>A0ABT9V1W4_9BACL</name>
<dbReference type="PROSITE" id="PS51032">
    <property type="entry name" value="AP2_ERF"/>
    <property type="match status" value="1"/>
</dbReference>
<evidence type="ECO:0000313" key="7">
    <source>
        <dbReference type="Proteomes" id="UP001231362"/>
    </source>
</evidence>
<proteinExistence type="predicted"/>
<dbReference type="Proteomes" id="UP001231362">
    <property type="component" value="Unassembled WGS sequence"/>
</dbReference>
<keyword evidence="3" id="KW-0804">Transcription</keyword>
<feature type="domain" description="AP2/ERF" evidence="5">
    <location>
        <begin position="99"/>
        <end position="155"/>
    </location>
</feature>
<dbReference type="InterPro" id="IPR001471">
    <property type="entry name" value="AP2/ERF_dom"/>
</dbReference>
<evidence type="ECO:0000256" key="1">
    <source>
        <dbReference type="ARBA" id="ARBA00023015"/>
    </source>
</evidence>
<keyword evidence="1" id="KW-0805">Transcription regulation</keyword>
<dbReference type="InterPro" id="IPR003615">
    <property type="entry name" value="HNH_nuc"/>
</dbReference>